<dbReference type="STRING" id="1408189.CLAC_01535"/>
<dbReference type="KEGG" id="clw:CLAC_01535"/>
<evidence type="ECO:0000259" key="1">
    <source>
        <dbReference type="SMART" id="SM00849"/>
    </source>
</evidence>
<dbReference type="SUPFAM" id="SSF56281">
    <property type="entry name" value="Metallo-hydrolase/oxidoreductase"/>
    <property type="match status" value="1"/>
</dbReference>
<dbReference type="InterPro" id="IPR001279">
    <property type="entry name" value="Metallo-B-lactamas"/>
</dbReference>
<dbReference type="PANTHER" id="PTHR43546">
    <property type="entry name" value="UPF0173 METAL-DEPENDENT HYDROLASE MJ1163-RELATED"/>
    <property type="match status" value="1"/>
</dbReference>
<evidence type="ECO:0000313" key="3">
    <source>
        <dbReference type="Proteomes" id="UP000058446"/>
    </source>
</evidence>
<dbReference type="PANTHER" id="PTHR43546:SF3">
    <property type="entry name" value="UPF0173 METAL-DEPENDENT HYDROLASE MJ1163"/>
    <property type="match status" value="1"/>
</dbReference>
<evidence type="ECO:0000313" key="2">
    <source>
        <dbReference type="EMBL" id="ALA66632.1"/>
    </source>
</evidence>
<dbReference type="Gene3D" id="3.60.15.10">
    <property type="entry name" value="Ribonuclease Z/Hydroxyacylglutathione hydrolase-like"/>
    <property type="match status" value="1"/>
</dbReference>
<feature type="domain" description="Metallo-beta-lactamase" evidence="1">
    <location>
        <begin position="11"/>
        <end position="209"/>
    </location>
</feature>
<name>A0A0K2GXV9_9CORY</name>
<accession>A0A0K2GXV9</accession>
<dbReference type="EMBL" id="CP006841">
    <property type="protein sequence ID" value="ALA66632.1"/>
    <property type="molecule type" value="Genomic_DNA"/>
</dbReference>
<protein>
    <submittedName>
        <fullName evidence="2">Metallo-beta-lactamase</fullName>
    </submittedName>
</protein>
<dbReference type="PATRIC" id="fig|1408189.4.peg.306"/>
<dbReference type="InterPro" id="IPR050114">
    <property type="entry name" value="UPF0173_UPF0282_UlaG_hydrolase"/>
</dbReference>
<dbReference type="Proteomes" id="UP000058446">
    <property type="component" value="Chromosome"/>
</dbReference>
<dbReference type="Pfam" id="PF12706">
    <property type="entry name" value="Lactamase_B_2"/>
    <property type="match status" value="1"/>
</dbReference>
<dbReference type="InterPro" id="IPR036866">
    <property type="entry name" value="RibonucZ/Hydroxyglut_hydro"/>
</dbReference>
<keyword evidence="3" id="KW-1185">Reference proteome</keyword>
<gene>
    <name evidence="2" type="ORF">CLAC_01535</name>
</gene>
<sequence>MAMTVTATFAGVANVLITDGETSILIDGYFSRPSLLKVASGRLRPDERKIKYALNHLGMNGAGQTQPTSGHLDAVLVSHSHIDHAFDSPIVADLTGAKLYGSRSTRLIALGYGLERVPFHEIGHGEPFQVGAFSVTPIIALHSDGDRFPGEITEPVTLPASVKDYRTGGCFSFHIAHPDGTVFVHPTANYISGILREYGADLLYLGAGTAGTKSQSWIEAYWRETVETLGVKTVRAVHWDAFWRPLTKPLKPIPRPFDRVDITMSEFGRLAERDGVDVRLAGLWERETVLG</sequence>
<dbReference type="SMART" id="SM00849">
    <property type="entry name" value="Lactamase_B"/>
    <property type="match status" value="1"/>
</dbReference>
<organism evidence="2 3">
    <name type="scientific">Corynebacterium lactis RW2-5</name>
    <dbReference type="NCBI Taxonomy" id="1408189"/>
    <lineage>
        <taxon>Bacteria</taxon>
        <taxon>Bacillati</taxon>
        <taxon>Actinomycetota</taxon>
        <taxon>Actinomycetes</taxon>
        <taxon>Mycobacteriales</taxon>
        <taxon>Corynebacteriaceae</taxon>
        <taxon>Corynebacterium</taxon>
    </lineage>
</organism>
<reference evidence="2 3" key="1">
    <citation type="submission" date="2013-10" db="EMBL/GenBank/DDBJ databases">
        <title>Complete genome sequence of Corynebacterium lactis DSM 45799(T), isolated from raw cow milk.</title>
        <authorList>
            <person name="Ruckert C."/>
            <person name="Albersmeier A."/>
            <person name="Lipski A."/>
            <person name="Kalinowski J."/>
        </authorList>
    </citation>
    <scope>NUCLEOTIDE SEQUENCE [LARGE SCALE GENOMIC DNA]</scope>
    <source>
        <strain evidence="2 3">RW2-5</strain>
    </source>
</reference>
<dbReference type="AlphaFoldDB" id="A0A0K2GXV9"/>
<proteinExistence type="predicted"/>